<dbReference type="InterPro" id="IPR003594">
    <property type="entry name" value="HATPase_dom"/>
</dbReference>
<keyword evidence="7" id="KW-1185">Reference proteome</keyword>
<keyword evidence="6" id="KW-0418">Kinase</keyword>
<feature type="transmembrane region" description="Helical" evidence="4">
    <location>
        <begin position="320"/>
        <end position="341"/>
    </location>
</feature>
<evidence type="ECO:0000256" key="1">
    <source>
        <dbReference type="ARBA" id="ARBA00000085"/>
    </source>
</evidence>
<dbReference type="SUPFAM" id="SSF47384">
    <property type="entry name" value="Homodimeric domain of signal transducing histidine kinase"/>
    <property type="match status" value="1"/>
</dbReference>
<keyword evidence="4" id="KW-1133">Transmembrane helix</keyword>
<feature type="domain" description="Histidine kinase" evidence="5">
    <location>
        <begin position="419"/>
        <end position="651"/>
    </location>
</feature>
<dbReference type="RefSeq" id="WP_174900504.1">
    <property type="nucleotide sequence ID" value="NZ_FOTW01000010.1"/>
</dbReference>
<dbReference type="STRING" id="758825.SAMN02982985_02338"/>
<sequence>MSTPPPAAAVAVAPSADAADSGAKVAAARARRAQLALLLCLLLLAALVLAQTWWTVAQDRRLTLASAHSTGLIAVRLLDEHATQTLRDAERRLDAVVAAIARAGQKTRLDDRAVRAVISAGQQDGRYLNALQFVNLQGLPFVNSAAYPAFQFDIVDRGYVAPLLADPAQRGSRLGHPFQRFYDQALVLPLARNLYDGAGRHLGIISIDIDVAYFAGVYARVAKDSGALVALFADQGFVVVRTPFAAGYLDLDLARSDVARRLRGAAAEGVFEDGHFLDLGGGEARQYTYRKLAAYGVNTVFAQRLDDVLADWRQRSRERVAFAAAAIGLAAVLGLFLLLHMRRLQRSERSLRDSVARQRQIEHEIRELNAGLERRVGQRTLNLEQANAELGQALRALQATQHELLRSEKLAALGSLVAGVAHELNTPIGNGIMMASSLQANAQQSLDELAAARPSRTRLEQGLQASVQGSEILLRNLVRAGELVQSFKQVAVDQASNHRRRFALSRTVEEVLATLAPMYQKSPYKMVLSLAAEVELDSYPGALGQVITNLVSNALAHGFDGRADGTMRLSTALDGDGRLLLDFADDGVGMAQAQMERVFDPFFTTKLGQGGSGLGMHIVYNLVTALLGGSIVLHSAPGQGCRVCIVLPLAAPERGANPAEPPA</sequence>
<protein>
    <recommendedName>
        <fullName evidence="2">histidine kinase</fullName>
        <ecNumber evidence="2">2.7.13.3</ecNumber>
    </recommendedName>
</protein>
<keyword evidence="3" id="KW-0597">Phosphoprotein</keyword>
<dbReference type="PANTHER" id="PTHR43065:SF47">
    <property type="match status" value="1"/>
</dbReference>
<dbReference type="InterPro" id="IPR005467">
    <property type="entry name" value="His_kinase_dom"/>
</dbReference>
<dbReference type="PROSITE" id="PS50109">
    <property type="entry name" value="HIS_KIN"/>
    <property type="match status" value="1"/>
</dbReference>
<evidence type="ECO:0000256" key="2">
    <source>
        <dbReference type="ARBA" id="ARBA00012438"/>
    </source>
</evidence>
<dbReference type="SMART" id="SM00387">
    <property type="entry name" value="HATPase_c"/>
    <property type="match status" value="1"/>
</dbReference>
<proteinExistence type="predicted"/>
<accession>A0A1I4M9D8</accession>
<dbReference type="EC" id="2.7.13.3" evidence="2"/>
<dbReference type="InterPro" id="IPR004358">
    <property type="entry name" value="Sig_transdc_His_kin-like_C"/>
</dbReference>
<dbReference type="InterPro" id="IPR036890">
    <property type="entry name" value="HATPase_C_sf"/>
</dbReference>
<gene>
    <name evidence="6" type="ORF">SAMN02982985_02338</name>
</gene>
<dbReference type="CDD" id="cd12915">
    <property type="entry name" value="PDC2_DGC_like"/>
    <property type="match status" value="1"/>
</dbReference>
<dbReference type="PRINTS" id="PR00344">
    <property type="entry name" value="BCTRLSENSOR"/>
</dbReference>
<comment type="catalytic activity">
    <reaction evidence="1">
        <text>ATP + protein L-histidine = ADP + protein N-phospho-L-histidine.</text>
        <dbReference type="EC" id="2.7.13.3"/>
    </reaction>
</comment>
<dbReference type="EMBL" id="FOTW01000010">
    <property type="protein sequence ID" value="SFL99814.1"/>
    <property type="molecule type" value="Genomic_DNA"/>
</dbReference>
<keyword evidence="4" id="KW-0472">Membrane</keyword>
<keyword evidence="4" id="KW-0812">Transmembrane</keyword>
<evidence type="ECO:0000256" key="3">
    <source>
        <dbReference type="ARBA" id="ARBA00022553"/>
    </source>
</evidence>
<evidence type="ECO:0000259" key="5">
    <source>
        <dbReference type="PROSITE" id="PS50109"/>
    </source>
</evidence>
<dbReference type="CDD" id="cd00082">
    <property type="entry name" value="HisKA"/>
    <property type="match status" value="1"/>
</dbReference>
<dbReference type="Proteomes" id="UP000199470">
    <property type="component" value="Unassembled WGS sequence"/>
</dbReference>
<dbReference type="SUPFAM" id="SSF55874">
    <property type="entry name" value="ATPase domain of HSP90 chaperone/DNA topoisomerase II/histidine kinase"/>
    <property type="match status" value="1"/>
</dbReference>
<evidence type="ECO:0000256" key="4">
    <source>
        <dbReference type="SAM" id="Phobius"/>
    </source>
</evidence>
<evidence type="ECO:0000313" key="7">
    <source>
        <dbReference type="Proteomes" id="UP000199470"/>
    </source>
</evidence>
<dbReference type="Gene3D" id="3.30.450.20">
    <property type="entry name" value="PAS domain"/>
    <property type="match status" value="2"/>
</dbReference>
<organism evidence="6 7">
    <name type="scientific">Rugamonas rubra</name>
    <dbReference type="NCBI Taxonomy" id="758825"/>
    <lineage>
        <taxon>Bacteria</taxon>
        <taxon>Pseudomonadati</taxon>
        <taxon>Pseudomonadota</taxon>
        <taxon>Betaproteobacteria</taxon>
        <taxon>Burkholderiales</taxon>
        <taxon>Oxalobacteraceae</taxon>
        <taxon>Telluria group</taxon>
        <taxon>Rugamonas</taxon>
    </lineage>
</organism>
<dbReference type="AlphaFoldDB" id="A0A1I4M9D8"/>
<evidence type="ECO:0000313" key="6">
    <source>
        <dbReference type="EMBL" id="SFL99814.1"/>
    </source>
</evidence>
<keyword evidence="6" id="KW-0808">Transferase</keyword>
<dbReference type="InterPro" id="IPR036097">
    <property type="entry name" value="HisK_dim/P_sf"/>
</dbReference>
<dbReference type="Gene3D" id="3.30.565.10">
    <property type="entry name" value="Histidine kinase-like ATPase, C-terminal domain"/>
    <property type="match status" value="1"/>
</dbReference>
<dbReference type="InterPro" id="IPR003661">
    <property type="entry name" value="HisK_dim/P_dom"/>
</dbReference>
<dbReference type="PANTHER" id="PTHR43065">
    <property type="entry name" value="SENSOR HISTIDINE KINASE"/>
    <property type="match status" value="1"/>
</dbReference>
<reference evidence="6 7" key="1">
    <citation type="submission" date="2016-10" db="EMBL/GenBank/DDBJ databases">
        <authorList>
            <person name="de Groot N.N."/>
        </authorList>
    </citation>
    <scope>NUCLEOTIDE SEQUENCE [LARGE SCALE GENOMIC DNA]</scope>
    <source>
        <strain evidence="6 7">ATCC 43154</strain>
    </source>
</reference>
<dbReference type="Pfam" id="PF02518">
    <property type="entry name" value="HATPase_c"/>
    <property type="match status" value="1"/>
</dbReference>
<dbReference type="Gene3D" id="1.10.287.130">
    <property type="match status" value="1"/>
</dbReference>
<name>A0A1I4M9D8_9BURK</name>
<dbReference type="GO" id="GO:0000155">
    <property type="term" value="F:phosphorelay sensor kinase activity"/>
    <property type="evidence" value="ECO:0007669"/>
    <property type="project" value="InterPro"/>
</dbReference>
<feature type="transmembrane region" description="Helical" evidence="4">
    <location>
        <begin position="34"/>
        <end position="56"/>
    </location>
</feature>